<dbReference type="EMBL" id="JAQLWO010000038">
    <property type="protein sequence ID" value="MDB7908586.1"/>
    <property type="molecule type" value="Genomic_DNA"/>
</dbReference>
<evidence type="ECO:0000313" key="3">
    <source>
        <dbReference type="Proteomes" id="UP001211006"/>
    </source>
</evidence>
<feature type="coiled-coil region" evidence="1">
    <location>
        <begin position="126"/>
        <end position="153"/>
    </location>
</feature>
<evidence type="ECO:0000256" key="1">
    <source>
        <dbReference type="SAM" id="Coils"/>
    </source>
</evidence>
<keyword evidence="1" id="KW-0175">Coiled coil</keyword>
<dbReference type="Proteomes" id="UP001211006">
    <property type="component" value="Unassembled WGS sequence"/>
</dbReference>
<accession>A0AAW6CCQ3</accession>
<evidence type="ECO:0000313" key="2">
    <source>
        <dbReference type="EMBL" id="MDB7908586.1"/>
    </source>
</evidence>
<proteinExistence type="predicted"/>
<sequence>MGRSNKPNPNIGGKLGLVAGIVSAVTPVAIEFIDRIPRKDETEPSEELISMPELCSKKFPLKLDEAKELIEGHGLKALPIEVRIRDAHVRYKDCFDLQVVACNKKANSKLKPGEVVIIQYVTREVIDESLRIFEEAERQKATLKQERADRRAEKWEHIKTHAGDTAVKAKAGVEKIIRRDNKKKELDKEDSYE</sequence>
<dbReference type="AlphaFoldDB" id="A0AAW6CCQ3"/>
<organism evidence="2 3">
    <name type="scientific">Flavonifractor plautii</name>
    <name type="common">Fusobacterium plautii</name>
    <dbReference type="NCBI Taxonomy" id="292800"/>
    <lineage>
        <taxon>Bacteria</taxon>
        <taxon>Bacillati</taxon>
        <taxon>Bacillota</taxon>
        <taxon>Clostridia</taxon>
        <taxon>Eubacteriales</taxon>
        <taxon>Oscillospiraceae</taxon>
        <taxon>Flavonifractor</taxon>
    </lineage>
</organism>
<name>A0AAW6CCQ3_FLAPL</name>
<comment type="caution">
    <text evidence="2">The sequence shown here is derived from an EMBL/GenBank/DDBJ whole genome shotgun (WGS) entry which is preliminary data.</text>
</comment>
<dbReference type="RefSeq" id="WP_024723681.1">
    <property type="nucleotide sequence ID" value="NZ_JADMWB010000001.1"/>
</dbReference>
<gene>
    <name evidence="2" type="ORF">PND83_21620</name>
</gene>
<reference evidence="2" key="1">
    <citation type="submission" date="2023-01" db="EMBL/GenBank/DDBJ databases">
        <title>Human gut microbiome strain richness.</title>
        <authorList>
            <person name="Chen-Liaw A."/>
        </authorList>
    </citation>
    <scope>NUCLEOTIDE SEQUENCE</scope>
    <source>
        <strain evidence="2">2225st1_A6_2225SCRN_200828</strain>
    </source>
</reference>
<protein>
    <recommendedName>
        <fullName evidence="4">PASTA domain-containing protein</fullName>
    </recommendedName>
</protein>
<evidence type="ECO:0008006" key="4">
    <source>
        <dbReference type="Google" id="ProtNLM"/>
    </source>
</evidence>